<proteinExistence type="predicted"/>
<evidence type="ECO:0000313" key="1">
    <source>
        <dbReference type="EMBL" id="CDW30433.1"/>
    </source>
</evidence>
<protein>
    <submittedName>
        <fullName evidence="1">Uncharacterized protein</fullName>
    </submittedName>
</protein>
<organism evidence="1">
    <name type="scientific">Lepeophtheirus salmonis</name>
    <name type="common">Salmon louse</name>
    <name type="synonym">Caligus salmonis</name>
    <dbReference type="NCBI Taxonomy" id="72036"/>
    <lineage>
        <taxon>Eukaryota</taxon>
        <taxon>Metazoa</taxon>
        <taxon>Ecdysozoa</taxon>
        <taxon>Arthropoda</taxon>
        <taxon>Crustacea</taxon>
        <taxon>Multicrustacea</taxon>
        <taxon>Hexanauplia</taxon>
        <taxon>Copepoda</taxon>
        <taxon>Siphonostomatoida</taxon>
        <taxon>Caligidae</taxon>
        <taxon>Lepeophtheirus</taxon>
    </lineage>
</organism>
<reference evidence="1" key="1">
    <citation type="submission" date="2014-05" db="EMBL/GenBank/DDBJ databases">
        <authorList>
            <person name="Chronopoulou M."/>
        </authorList>
    </citation>
    <scope>NUCLEOTIDE SEQUENCE</scope>
    <source>
        <tissue evidence="1">Whole organism</tissue>
    </source>
</reference>
<dbReference type="EMBL" id="HACA01013072">
    <property type="protein sequence ID" value="CDW30433.1"/>
    <property type="molecule type" value="Transcribed_RNA"/>
</dbReference>
<sequence>MGMSGRKWLISGKSRVFLNSGFLDVYKNTRKEEEPFPCLSIYSDYEHYMKSQATNLLIPVPRISNYHNNLKSKGNANDEFPQKTQITQKRLASPSFLFSPRTIMTV</sequence>
<dbReference type="AlphaFoldDB" id="A0A0K2TWM2"/>
<accession>A0A0K2TWM2</accession>
<name>A0A0K2TWM2_LEPSM</name>